<dbReference type="EMBL" id="UOET01000459">
    <property type="protein sequence ID" value="VAW30052.1"/>
    <property type="molecule type" value="Genomic_DNA"/>
</dbReference>
<dbReference type="Pfam" id="PF04536">
    <property type="entry name" value="TPM_phosphatase"/>
    <property type="match status" value="1"/>
</dbReference>
<feature type="transmembrane region" description="Helical" evidence="1">
    <location>
        <begin position="184"/>
        <end position="202"/>
    </location>
</feature>
<evidence type="ECO:0000259" key="2">
    <source>
        <dbReference type="Pfam" id="PF04536"/>
    </source>
</evidence>
<reference evidence="3" key="1">
    <citation type="submission" date="2018-06" db="EMBL/GenBank/DDBJ databases">
        <authorList>
            <person name="Zhirakovskaya E."/>
        </authorList>
    </citation>
    <scope>NUCLEOTIDE SEQUENCE</scope>
</reference>
<name>A0A3B0UUM2_9ZZZZ</name>
<evidence type="ECO:0000256" key="1">
    <source>
        <dbReference type="SAM" id="Phobius"/>
    </source>
</evidence>
<gene>
    <name evidence="3" type="ORF">MNBD_BACTEROID07-1648</name>
</gene>
<dbReference type="InterPro" id="IPR007621">
    <property type="entry name" value="TPM_dom"/>
</dbReference>
<proteinExistence type="predicted"/>
<keyword evidence="1" id="KW-0812">Transmembrane</keyword>
<evidence type="ECO:0000313" key="3">
    <source>
        <dbReference type="EMBL" id="VAW30052.1"/>
    </source>
</evidence>
<dbReference type="Gene3D" id="3.10.310.50">
    <property type="match status" value="1"/>
</dbReference>
<keyword evidence="1" id="KW-0472">Membrane</keyword>
<dbReference type="AlphaFoldDB" id="A0A3B0UUM2"/>
<accession>A0A3B0UUM2</accession>
<protein>
    <submittedName>
        <fullName evidence="3">Beta-propeller domains of methanol dehydrogenase type</fullName>
    </submittedName>
</protein>
<dbReference type="PANTHER" id="PTHR30373">
    <property type="entry name" value="UPF0603 PROTEIN YGCG"/>
    <property type="match status" value="1"/>
</dbReference>
<sequence length="268" mass="28494">MKKLRFSGILFLVLLLLAGRLIASDIPPRPNPPRLVNDFAGILTPQQQQSLEYNLRYLNDSTSNQIVVVTVKSLNGLSPDVFATELGQQWHVGQKKFDNGIVVLVKPKYGNSRGRAFIATGYGLESVIPDATAKRIVEFEMIPSFKRGDYYDGIRKATTTLMKLSSGEISAKGYNKTHKSSPPLAGLIPIFVIIIIFILIRISNARSYSVGRGTSFFTAFLLGSMLGGSSHSGSWNDFSGGGSGGGFGGGFGGFGGGSFGGGGAGGSW</sequence>
<organism evidence="3">
    <name type="scientific">hydrothermal vent metagenome</name>
    <dbReference type="NCBI Taxonomy" id="652676"/>
    <lineage>
        <taxon>unclassified sequences</taxon>
        <taxon>metagenomes</taxon>
        <taxon>ecological metagenomes</taxon>
    </lineage>
</organism>
<dbReference type="PANTHER" id="PTHR30373:SF2">
    <property type="entry name" value="UPF0603 PROTEIN YGCG"/>
    <property type="match status" value="1"/>
</dbReference>
<keyword evidence="1" id="KW-1133">Transmembrane helix</keyword>
<feature type="domain" description="TPM" evidence="2">
    <location>
        <begin position="36"/>
        <end position="163"/>
    </location>
</feature>